<evidence type="ECO:0000256" key="9">
    <source>
        <dbReference type="PIRSR" id="PIRSR600760-2"/>
    </source>
</evidence>
<proteinExistence type="inferred from homology"/>
<dbReference type="Gene3D" id="3.40.190.80">
    <property type="match status" value="1"/>
</dbReference>
<dbReference type="FunFam" id="3.30.540.10:FF:000012">
    <property type="entry name" value="Blast:Putative inositol monophosphatase 3"/>
    <property type="match status" value="1"/>
</dbReference>
<feature type="binding site" evidence="9">
    <location>
        <position position="92"/>
    </location>
    <ligand>
        <name>Mg(2+)</name>
        <dbReference type="ChEBI" id="CHEBI:18420"/>
        <label>1</label>
        <note>catalytic</note>
    </ligand>
</feature>
<dbReference type="eggNOG" id="KOG3099">
    <property type="taxonomic scope" value="Eukaryota"/>
</dbReference>
<evidence type="ECO:0000256" key="7">
    <source>
        <dbReference type="ARBA" id="ARBA00044465"/>
    </source>
</evidence>
<dbReference type="InterPro" id="IPR020583">
    <property type="entry name" value="Inositol_monoP_metal-BS"/>
</dbReference>
<evidence type="ECO:0000256" key="8">
    <source>
        <dbReference type="ARBA" id="ARBA00044478"/>
    </source>
</evidence>
<dbReference type="EMBL" id="KQ241757">
    <property type="protein sequence ID" value="KNC84540.1"/>
    <property type="molecule type" value="Genomic_DNA"/>
</dbReference>
<gene>
    <name evidence="10" type="ORF">SARC_03243</name>
</gene>
<evidence type="ECO:0000313" key="11">
    <source>
        <dbReference type="Proteomes" id="UP000054560"/>
    </source>
</evidence>
<dbReference type="GO" id="GO:0005737">
    <property type="term" value="C:cytoplasm"/>
    <property type="evidence" value="ECO:0007669"/>
    <property type="project" value="UniProtKB-ARBA"/>
</dbReference>
<accession>A0A0L0G682</accession>
<comment type="catalytic activity">
    <reaction evidence="8">
        <text>1D-myo-inositol 1,4-bisphosphate + H2O = 1D-myo-inositol 4-phosphate + phosphate</text>
        <dbReference type="Rhea" id="RHEA:15553"/>
        <dbReference type="ChEBI" id="CHEBI:15377"/>
        <dbReference type="ChEBI" id="CHEBI:43474"/>
        <dbReference type="ChEBI" id="CHEBI:58282"/>
        <dbReference type="ChEBI" id="CHEBI:58469"/>
        <dbReference type="EC" id="3.1.3.57"/>
    </reaction>
    <physiologicalReaction direction="left-to-right" evidence="8">
        <dbReference type="Rhea" id="RHEA:15554"/>
    </physiologicalReaction>
</comment>
<comment type="catalytic activity">
    <reaction evidence="7">
        <text>1D-myo-inositol 1,3,4-trisphosphate + H2O = 1D-myo-inositol 3,4-bisphosphate + phosphate</text>
        <dbReference type="Rhea" id="RHEA:70319"/>
        <dbReference type="ChEBI" id="CHEBI:15377"/>
        <dbReference type="ChEBI" id="CHEBI:43474"/>
        <dbReference type="ChEBI" id="CHEBI:58414"/>
        <dbReference type="ChEBI" id="CHEBI:83241"/>
    </reaction>
    <physiologicalReaction direction="left-to-right" evidence="7">
        <dbReference type="Rhea" id="RHEA:70320"/>
    </physiologicalReaction>
</comment>
<keyword evidence="4 9" id="KW-0479">Metal-binding</keyword>
<dbReference type="SUPFAM" id="SSF56655">
    <property type="entry name" value="Carbohydrate phosphatase"/>
    <property type="match status" value="1"/>
</dbReference>
<dbReference type="InterPro" id="IPR050725">
    <property type="entry name" value="CysQ/Inositol_MonoPase"/>
</dbReference>
<keyword evidence="3" id="KW-0452">Lithium</keyword>
<protein>
    <recommendedName>
        <fullName evidence="12">3'(2'),5'-bisphosphate nucleotidase</fullName>
    </recommendedName>
</protein>
<evidence type="ECO:0000256" key="2">
    <source>
        <dbReference type="ARBA" id="ARBA00009759"/>
    </source>
</evidence>
<dbReference type="OrthoDB" id="411145at2759"/>
<comment type="cofactor">
    <cofactor evidence="1 9">
        <name>Mg(2+)</name>
        <dbReference type="ChEBI" id="CHEBI:18420"/>
    </cofactor>
</comment>
<dbReference type="Proteomes" id="UP000054560">
    <property type="component" value="Unassembled WGS sequence"/>
</dbReference>
<evidence type="ECO:0000256" key="5">
    <source>
        <dbReference type="ARBA" id="ARBA00022801"/>
    </source>
</evidence>
<evidence type="ECO:0000313" key="10">
    <source>
        <dbReference type="EMBL" id="KNC84540.1"/>
    </source>
</evidence>
<dbReference type="GO" id="GO:0004441">
    <property type="term" value="F:inositol-1,4-bisphosphate 1-phosphatase activity"/>
    <property type="evidence" value="ECO:0007669"/>
    <property type="project" value="UniProtKB-EC"/>
</dbReference>
<keyword evidence="6 9" id="KW-0460">Magnesium</keyword>
<dbReference type="RefSeq" id="XP_014158442.1">
    <property type="nucleotide sequence ID" value="XM_014302967.1"/>
</dbReference>
<dbReference type="AlphaFoldDB" id="A0A0L0G682"/>
<evidence type="ECO:0008006" key="12">
    <source>
        <dbReference type="Google" id="ProtNLM"/>
    </source>
</evidence>
<dbReference type="GO" id="GO:0046872">
    <property type="term" value="F:metal ion binding"/>
    <property type="evidence" value="ECO:0007669"/>
    <property type="project" value="UniProtKB-KW"/>
</dbReference>
<sequence>MDATILCIQVQKGEDDPQTEADRQAQVLLVSAFLSKWPTIKVVGEEGGLGHTEYTKKAIDADLDSSVMAEKCPENLGNITLEDVVVWIDPLDGTKEFTQGVVSAVTVLVGIAVRGQAVGGVVYQPFHSKTNDGYTGRAVWGITGLGAFGYTPCARTRSGLYISTTRSHATKELEKAIEYLSPEKVIRVGGAGNKACQATISMHPRIHAVCRSPDVS</sequence>
<dbReference type="PANTHER" id="PTHR43028">
    <property type="entry name" value="3'(2'),5'-BISPHOSPHATE NUCLEOTIDASE 1"/>
    <property type="match status" value="1"/>
</dbReference>
<evidence type="ECO:0000256" key="4">
    <source>
        <dbReference type="ARBA" id="ARBA00022723"/>
    </source>
</evidence>
<evidence type="ECO:0000256" key="3">
    <source>
        <dbReference type="ARBA" id="ARBA00022671"/>
    </source>
</evidence>
<feature type="binding site" evidence="9">
    <location>
        <position position="89"/>
    </location>
    <ligand>
        <name>Mg(2+)</name>
        <dbReference type="ChEBI" id="CHEBI:18420"/>
        <label>1</label>
        <note>catalytic</note>
    </ligand>
</feature>
<dbReference type="Pfam" id="PF00459">
    <property type="entry name" value="Inositol_P"/>
    <property type="match status" value="1"/>
</dbReference>
<dbReference type="STRING" id="667725.A0A0L0G682"/>
<keyword evidence="11" id="KW-1185">Reference proteome</keyword>
<dbReference type="PANTHER" id="PTHR43028:SF5">
    <property type="entry name" value="3'(2'),5'-BISPHOSPHATE NUCLEOTIDASE 1"/>
    <property type="match status" value="1"/>
</dbReference>
<dbReference type="PROSITE" id="PS00629">
    <property type="entry name" value="IMP_1"/>
    <property type="match status" value="1"/>
</dbReference>
<dbReference type="Gene3D" id="3.30.540.10">
    <property type="entry name" value="Fructose-1,6-Bisphosphatase, subunit A, domain 1"/>
    <property type="match status" value="1"/>
</dbReference>
<dbReference type="InterPro" id="IPR000760">
    <property type="entry name" value="Inositol_monophosphatase-like"/>
</dbReference>
<evidence type="ECO:0000256" key="6">
    <source>
        <dbReference type="ARBA" id="ARBA00022842"/>
    </source>
</evidence>
<feature type="binding site" evidence="9">
    <location>
        <position position="45"/>
    </location>
    <ligand>
        <name>Mg(2+)</name>
        <dbReference type="ChEBI" id="CHEBI:18420"/>
        <label>1</label>
        <note>catalytic</note>
    </ligand>
</feature>
<keyword evidence="5" id="KW-0378">Hydrolase</keyword>
<organism evidence="10 11">
    <name type="scientific">Sphaeroforma arctica JP610</name>
    <dbReference type="NCBI Taxonomy" id="667725"/>
    <lineage>
        <taxon>Eukaryota</taxon>
        <taxon>Ichthyosporea</taxon>
        <taxon>Ichthyophonida</taxon>
        <taxon>Sphaeroforma</taxon>
    </lineage>
</organism>
<evidence type="ECO:0000256" key="1">
    <source>
        <dbReference type="ARBA" id="ARBA00001946"/>
    </source>
</evidence>
<dbReference type="GeneID" id="25903747"/>
<comment type="similarity">
    <text evidence="2">Belongs to the inositol monophosphatase superfamily.</text>
</comment>
<name>A0A0L0G682_9EUKA</name>
<reference evidence="10 11" key="1">
    <citation type="submission" date="2011-02" db="EMBL/GenBank/DDBJ databases">
        <title>The Genome Sequence of Sphaeroforma arctica JP610.</title>
        <authorList>
            <consortium name="The Broad Institute Genome Sequencing Platform"/>
            <person name="Russ C."/>
            <person name="Cuomo C."/>
            <person name="Young S.K."/>
            <person name="Zeng Q."/>
            <person name="Gargeya S."/>
            <person name="Alvarado L."/>
            <person name="Berlin A."/>
            <person name="Chapman S.B."/>
            <person name="Chen Z."/>
            <person name="Freedman E."/>
            <person name="Gellesch M."/>
            <person name="Goldberg J."/>
            <person name="Griggs A."/>
            <person name="Gujja S."/>
            <person name="Heilman E."/>
            <person name="Heiman D."/>
            <person name="Howarth C."/>
            <person name="Mehta T."/>
            <person name="Neiman D."/>
            <person name="Pearson M."/>
            <person name="Roberts A."/>
            <person name="Saif S."/>
            <person name="Shea T."/>
            <person name="Shenoy N."/>
            <person name="Sisk P."/>
            <person name="Stolte C."/>
            <person name="Sykes S."/>
            <person name="White J."/>
            <person name="Yandava C."/>
            <person name="Burger G."/>
            <person name="Gray M.W."/>
            <person name="Holland P.W.H."/>
            <person name="King N."/>
            <person name="Lang F.B.F."/>
            <person name="Roger A.J."/>
            <person name="Ruiz-Trillo I."/>
            <person name="Haas B."/>
            <person name="Nusbaum C."/>
            <person name="Birren B."/>
        </authorList>
    </citation>
    <scope>NUCLEOTIDE SEQUENCE [LARGE SCALE GENOMIC DNA]</scope>
    <source>
        <strain evidence="10 11">JP610</strain>
    </source>
</reference>
<feature type="binding site" evidence="9">
    <location>
        <position position="91"/>
    </location>
    <ligand>
        <name>Mg(2+)</name>
        <dbReference type="ChEBI" id="CHEBI:18420"/>
        <label>1</label>
        <note>catalytic</note>
    </ligand>
</feature>